<evidence type="ECO:0000256" key="4">
    <source>
        <dbReference type="PROSITE-ProRule" id="PRU00339"/>
    </source>
</evidence>
<dbReference type="SUPFAM" id="SSF48452">
    <property type="entry name" value="TPR-like"/>
    <property type="match status" value="1"/>
</dbReference>
<reference evidence="5 6" key="1">
    <citation type="submission" date="2024-02" db="EMBL/GenBank/DDBJ databases">
        <authorList>
            <person name="Chen Y."/>
            <person name="Shah S."/>
            <person name="Dougan E. K."/>
            <person name="Thang M."/>
            <person name="Chan C."/>
        </authorList>
    </citation>
    <scope>NUCLEOTIDE SEQUENCE [LARGE SCALE GENOMIC DNA]</scope>
</reference>
<accession>A0ABP0IWE1</accession>
<feature type="repeat" description="TPR" evidence="4">
    <location>
        <begin position="82"/>
        <end position="115"/>
    </location>
</feature>
<proteinExistence type="inferred from homology"/>
<dbReference type="SMART" id="SM00028">
    <property type="entry name" value="TPR"/>
    <property type="match status" value="3"/>
</dbReference>
<evidence type="ECO:0000313" key="5">
    <source>
        <dbReference type="EMBL" id="CAK9006406.1"/>
    </source>
</evidence>
<evidence type="ECO:0000256" key="1">
    <source>
        <dbReference type="ARBA" id="ARBA00022737"/>
    </source>
</evidence>
<keyword evidence="1" id="KW-0677">Repeat</keyword>
<dbReference type="InterPro" id="IPR019734">
    <property type="entry name" value="TPR_rpt"/>
</dbReference>
<dbReference type="Pfam" id="PF13414">
    <property type="entry name" value="TPR_11"/>
    <property type="match status" value="1"/>
</dbReference>
<keyword evidence="6" id="KW-1185">Reference proteome</keyword>
<keyword evidence="2 4" id="KW-0802">TPR repeat</keyword>
<evidence type="ECO:0000313" key="6">
    <source>
        <dbReference type="Proteomes" id="UP001642484"/>
    </source>
</evidence>
<feature type="repeat" description="TPR" evidence="4">
    <location>
        <begin position="116"/>
        <end position="149"/>
    </location>
</feature>
<organism evidence="5 6">
    <name type="scientific">Durusdinium trenchii</name>
    <dbReference type="NCBI Taxonomy" id="1381693"/>
    <lineage>
        <taxon>Eukaryota</taxon>
        <taxon>Sar</taxon>
        <taxon>Alveolata</taxon>
        <taxon>Dinophyceae</taxon>
        <taxon>Suessiales</taxon>
        <taxon>Symbiodiniaceae</taxon>
        <taxon>Durusdinium</taxon>
    </lineage>
</organism>
<evidence type="ECO:0000256" key="3">
    <source>
        <dbReference type="ARBA" id="ARBA00023778"/>
    </source>
</evidence>
<evidence type="ECO:0000256" key="2">
    <source>
        <dbReference type="ARBA" id="ARBA00022803"/>
    </source>
</evidence>
<sequence>MASANAPTMKAGREKKNWLINLLYVRQEFKECMEVIEEQLRDSNGMCEYAIYVKALIKRQEGQVQESLQLFQAATCISPLNVYNLKQMGRSLYLLGKHRGAIEVYDEAQKISPDDWEIWHNKGLCYMYLRQYDNSVECFTKANQIQRHDVTFMQLGKAHALQEDHKSAIDVYTEAGLDLQWCCGAEDRLAMTQVMV</sequence>
<dbReference type="PROSITE" id="PS50005">
    <property type="entry name" value="TPR"/>
    <property type="match status" value="2"/>
</dbReference>
<dbReference type="PANTHER" id="PTHR44186">
    <property type="match status" value="1"/>
</dbReference>
<dbReference type="Proteomes" id="UP001642484">
    <property type="component" value="Unassembled WGS sequence"/>
</dbReference>
<protein>
    <recommendedName>
        <fullName evidence="7">Tetratricopeptide repeat protein</fullName>
    </recommendedName>
</protein>
<dbReference type="PANTHER" id="PTHR44186:SF1">
    <property type="entry name" value="BARDET-BIEDL SYNDROME 4 PROTEIN"/>
    <property type="match status" value="1"/>
</dbReference>
<dbReference type="EMBL" id="CAXAMN010003803">
    <property type="protein sequence ID" value="CAK9006406.1"/>
    <property type="molecule type" value="Genomic_DNA"/>
</dbReference>
<dbReference type="InterPro" id="IPR011990">
    <property type="entry name" value="TPR-like_helical_dom_sf"/>
</dbReference>
<comment type="similarity">
    <text evidence="3">Belongs to the BBS4 family.</text>
</comment>
<dbReference type="Gene3D" id="1.25.40.10">
    <property type="entry name" value="Tetratricopeptide repeat domain"/>
    <property type="match status" value="1"/>
</dbReference>
<comment type="caution">
    <text evidence="5">The sequence shown here is derived from an EMBL/GenBank/DDBJ whole genome shotgun (WGS) entry which is preliminary data.</text>
</comment>
<name>A0ABP0IWE1_9DINO</name>
<gene>
    <name evidence="5" type="ORF">CCMP2556_LOCUS8433</name>
</gene>
<evidence type="ECO:0008006" key="7">
    <source>
        <dbReference type="Google" id="ProtNLM"/>
    </source>
</evidence>